<dbReference type="GO" id="GO:0034975">
    <property type="term" value="P:protein folding in endoplasmic reticulum"/>
    <property type="evidence" value="ECO:0007669"/>
    <property type="project" value="TreeGrafter"/>
</dbReference>
<proteinExistence type="predicted"/>
<feature type="compositionally biased region" description="Low complexity" evidence="17">
    <location>
        <begin position="404"/>
        <end position="419"/>
    </location>
</feature>
<keyword evidence="6" id="KW-0892">Osteogenesis</keyword>
<dbReference type="AlphaFoldDB" id="A0A8C1Y854"/>
<feature type="compositionally biased region" description="Low complexity" evidence="17">
    <location>
        <begin position="898"/>
        <end position="919"/>
    </location>
</feature>
<dbReference type="InterPro" id="IPR008979">
    <property type="entry name" value="Galactose-bd-like_sf"/>
</dbReference>
<feature type="coiled-coil region" evidence="16">
    <location>
        <begin position="668"/>
        <end position="738"/>
    </location>
</feature>
<dbReference type="GO" id="GO:0046850">
    <property type="term" value="P:regulation of bone remodeling"/>
    <property type="evidence" value="ECO:0007669"/>
    <property type="project" value="TreeGrafter"/>
</dbReference>
<keyword evidence="10" id="KW-0325">Glycoprotein</keyword>
<evidence type="ECO:0000256" key="1">
    <source>
        <dbReference type="ARBA" id="ARBA00022473"/>
    </source>
</evidence>
<evidence type="ECO:0000256" key="9">
    <source>
        <dbReference type="ARBA" id="ARBA00023136"/>
    </source>
</evidence>
<dbReference type="GO" id="GO:0001503">
    <property type="term" value="P:ossification"/>
    <property type="evidence" value="ECO:0007669"/>
    <property type="project" value="UniProtKB-KW"/>
</dbReference>
<evidence type="ECO:0000313" key="20">
    <source>
        <dbReference type="Proteomes" id="UP000694700"/>
    </source>
</evidence>
<feature type="region of interest" description="Disordered" evidence="17">
    <location>
        <begin position="526"/>
        <end position="599"/>
    </location>
</feature>
<feature type="compositionally biased region" description="Acidic residues" evidence="17">
    <location>
        <begin position="337"/>
        <end position="350"/>
    </location>
</feature>
<dbReference type="InterPro" id="IPR045120">
    <property type="entry name" value="Suco/Slp1-like"/>
</dbReference>
<keyword evidence="3" id="KW-0812">Transmembrane</keyword>
<feature type="compositionally biased region" description="Low complexity" evidence="17">
    <location>
        <begin position="526"/>
        <end position="546"/>
    </location>
</feature>
<dbReference type="Ensembl" id="ENSCCRT00015092541.1">
    <property type="protein sequence ID" value="ENSCCRP00015089648.1"/>
    <property type="gene ID" value="ENSCCRG00015035504.1"/>
</dbReference>
<keyword evidence="7" id="KW-1133">Transmembrane helix</keyword>
<feature type="compositionally biased region" description="Polar residues" evidence="17">
    <location>
        <begin position="852"/>
        <end position="861"/>
    </location>
</feature>
<evidence type="ECO:0000256" key="17">
    <source>
        <dbReference type="SAM" id="MobiDB-lite"/>
    </source>
</evidence>
<keyword evidence="1" id="KW-0217">Developmental protein</keyword>
<evidence type="ECO:0000313" key="19">
    <source>
        <dbReference type="Ensembl" id="ENSCCRP00015089648.1"/>
    </source>
</evidence>
<feature type="region of interest" description="Disordered" evidence="17">
    <location>
        <begin position="328"/>
        <end position="350"/>
    </location>
</feature>
<keyword evidence="4" id="KW-0732">Signal</keyword>
<dbReference type="SUPFAM" id="SSF49785">
    <property type="entry name" value="Galactose-binding domain-like"/>
    <property type="match status" value="1"/>
</dbReference>
<keyword evidence="2" id="KW-0597">Phosphoprotein</keyword>
<evidence type="ECO:0000256" key="15">
    <source>
        <dbReference type="ARBA" id="ARBA00081911"/>
    </source>
</evidence>
<dbReference type="Pfam" id="PF07738">
    <property type="entry name" value="Sad1_UNC"/>
    <property type="match status" value="1"/>
</dbReference>
<organism evidence="19 20">
    <name type="scientific">Cyprinus carpio</name>
    <name type="common">Common carp</name>
    <dbReference type="NCBI Taxonomy" id="7962"/>
    <lineage>
        <taxon>Eukaryota</taxon>
        <taxon>Metazoa</taxon>
        <taxon>Chordata</taxon>
        <taxon>Craniata</taxon>
        <taxon>Vertebrata</taxon>
        <taxon>Euteleostomi</taxon>
        <taxon>Actinopterygii</taxon>
        <taxon>Neopterygii</taxon>
        <taxon>Teleostei</taxon>
        <taxon>Ostariophysi</taxon>
        <taxon>Cypriniformes</taxon>
        <taxon>Cyprinidae</taxon>
        <taxon>Cyprininae</taxon>
        <taxon>Cyprinus</taxon>
    </lineage>
</organism>
<dbReference type="InterPro" id="IPR012919">
    <property type="entry name" value="SUN_dom"/>
</dbReference>
<keyword evidence="8 16" id="KW-0175">Coiled coil</keyword>
<evidence type="ECO:0000256" key="5">
    <source>
        <dbReference type="ARBA" id="ARBA00022824"/>
    </source>
</evidence>
<evidence type="ECO:0000256" key="11">
    <source>
        <dbReference type="ARBA" id="ARBA00034697"/>
    </source>
</evidence>
<sequence length="1003" mass="112395">MFHLELCRFWTYINFTFAVATQHNAAKIENTEFTKWHFTVVDHEGAADPPVPSKEDIPTFDEWKKKVMEVEEKKSQSLHTSSNGSPHPVKKVQKNFKNNYASVECGAKILSANNEAKSTSAILMENMDLYMLNPCSTKIWFVIELCEPIQVKQLDIANFELFSSTPKDFLVSISDRYPTNKWIKLGTFHARDERTVQSFPLDEQLYAKYVKMFIKYIKVELLSHFGSEHFCPLSLIRVFGTSMVEEYDEIADSQYTSERAEYLEEDYGEIISLNDYLRTNILGLHISRLDVLELDPTLVKEDLEVPEAPSEPPPEESRIVILIEEEEEATQPTVTLLEEEQEEEKSTEEMWEQESATYCGHLSTLSCLASLHERFYCYCSAALAQERQRRDRHHKAQHTHTDTDTQTTPQQSLPDTTPTQEPPVPSEKLPETEQPSQAQAERISPTETVASPPQSSSGESAVTEQELPPETILLEPSRTSTLPPHSFSDTPTQNIPESLPTGEPMDQRPQYLVDIPETLIPISSTSSLLSPSAASSVLSSTTTTEPHSPETDPPKLELPVATKEQTVQPLPTHTRVEDPHHSAVASQPELSEASLSQQEETVDDILLPHRTAGEFYAEQQHSVEMGHGNGNGNGNQVHGSNQKESVFMRLNNRIKALEMNMSLSSRYLEELSQRYRKQMEEMQRAFNKTIIKLQNTSRIAEEQDQKQTESIQMLQSQLENATRIMLNLSATVARLQREVSDSQSYLVLSLMLCLMLGLLLCMQCCRSLPGHNTSSVIPMSNHYPSPKRCFSSYDDMSLKRRVSCPLVRSKSFQLPTSEVGPDDLYIVEPLRFSPEKKKKRCKTKGGDRVETLQASVPSVTGVNGEPRCNGETSTSSLQFLPSSCNGYATTSSSRDCASEGSTESSASTLSEESFSSAPSMNGHDPTLCNGEPPPATFPPAKSKMEKRSLKRRKPKNAEQEEARRVGEILPLPVTVMPTLEELMKGKADLGVATFGRTAVTGRI</sequence>
<evidence type="ECO:0000256" key="7">
    <source>
        <dbReference type="ARBA" id="ARBA00022989"/>
    </source>
</evidence>
<feature type="compositionally biased region" description="Polar residues" evidence="17">
    <location>
        <begin position="433"/>
        <end position="463"/>
    </location>
</feature>
<feature type="domain" description="SUN" evidence="18">
    <location>
        <begin position="76"/>
        <end position="243"/>
    </location>
</feature>
<evidence type="ECO:0000256" key="13">
    <source>
        <dbReference type="ARBA" id="ARBA00067685"/>
    </source>
</evidence>
<evidence type="ECO:0000256" key="2">
    <source>
        <dbReference type="ARBA" id="ARBA00022553"/>
    </source>
</evidence>
<dbReference type="FunFam" id="2.60.120.260:FF:000024">
    <property type="entry name" value="SUN domain containing ossification factor"/>
    <property type="match status" value="1"/>
</dbReference>
<reference evidence="19" key="1">
    <citation type="submission" date="2025-08" db="UniProtKB">
        <authorList>
            <consortium name="Ensembl"/>
        </authorList>
    </citation>
    <scope>IDENTIFICATION</scope>
</reference>
<evidence type="ECO:0000256" key="14">
    <source>
        <dbReference type="ARBA" id="ARBA00075366"/>
    </source>
</evidence>
<dbReference type="Gene3D" id="2.60.120.260">
    <property type="entry name" value="Galactose-binding domain-like"/>
    <property type="match status" value="1"/>
</dbReference>
<keyword evidence="9" id="KW-0472">Membrane</keyword>
<evidence type="ECO:0000259" key="18">
    <source>
        <dbReference type="PROSITE" id="PS51469"/>
    </source>
</evidence>
<evidence type="ECO:0000256" key="6">
    <source>
        <dbReference type="ARBA" id="ARBA00022855"/>
    </source>
</evidence>
<feature type="compositionally biased region" description="Polar residues" evidence="17">
    <location>
        <begin position="477"/>
        <end position="496"/>
    </location>
</feature>
<accession>A0A8C1Y854</accession>
<feature type="region of interest" description="Disordered" evidence="17">
    <location>
        <begin position="837"/>
        <end position="962"/>
    </location>
</feature>
<feature type="compositionally biased region" description="Polar residues" evidence="17">
    <location>
        <begin position="870"/>
        <end position="895"/>
    </location>
</feature>
<name>A0A8C1Y854_CYPCA</name>
<evidence type="ECO:0000256" key="10">
    <source>
        <dbReference type="ARBA" id="ARBA00023180"/>
    </source>
</evidence>
<dbReference type="Proteomes" id="UP000694700">
    <property type="component" value="Unplaced"/>
</dbReference>
<evidence type="ECO:0000256" key="4">
    <source>
        <dbReference type="ARBA" id="ARBA00022729"/>
    </source>
</evidence>
<comment type="function">
    <text evidence="12">Required for bone modeling during late embryogenesis. Regulates type I collagen synthesis in osteoblasts during their postnatal maturation.</text>
</comment>
<evidence type="ECO:0000256" key="8">
    <source>
        <dbReference type="ARBA" id="ARBA00023054"/>
    </source>
</evidence>
<evidence type="ECO:0000256" key="3">
    <source>
        <dbReference type="ARBA" id="ARBA00022692"/>
    </source>
</evidence>
<feature type="region of interest" description="Disordered" evidence="17">
    <location>
        <begin position="390"/>
        <end position="508"/>
    </location>
</feature>
<feature type="compositionally biased region" description="Low complexity" evidence="17">
    <location>
        <begin position="585"/>
        <end position="599"/>
    </location>
</feature>
<evidence type="ECO:0000256" key="16">
    <source>
        <dbReference type="SAM" id="Coils"/>
    </source>
</evidence>
<dbReference type="PANTHER" id="PTHR12953:SF0">
    <property type="entry name" value="SUN DOMAIN-CONTAINING OSSIFICATION FACTOR"/>
    <property type="match status" value="1"/>
</dbReference>
<keyword evidence="5" id="KW-0256">Endoplasmic reticulum</keyword>
<dbReference type="GO" id="GO:0030867">
    <property type="term" value="C:rough endoplasmic reticulum membrane"/>
    <property type="evidence" value="ECO:0007669"/>
    <property type="project" value="UniProtKB-SubCell"/>
</dbReference>
<dbReference type="PROSITE" id="PS51469">
    <property type="entry name" value="SUN"/>
    <property type="match status" value="1"/>
</dbReference>
<dbReference type="PANTHER" id="PTHR12953">
    <property type="entry name" value="MEMBRANE PROTEIN CH1 RELATED"/>
    <property type="match status" value="1"/>
</dbReference>
<comment type="subcellular location">
    <subcellularLocation>
        <location evidence="11">Rough endoplasmic reticulum membrane</location>
        <topology evidence="11">Single-pass type I membrane protein</topology>
    </subcellularLocation>
</comment>
<protein>
    <recommendedName>
        <fullName evidence="13">SUN domain-containing ossification factor</fullName>
    </recommendedName>
    <alternativeName>
        <fullName evidence="15">Membrane protein CH1</fullName>
    </alternativeName>
    <alternativeName>
        <fullName evidence="14">SUN-like protein 1</fullName>
    </alternativeName>
</protein>
<evidence type="ECO:0000256" key="12">
    <source>
        <dbReference type="ARBA" id="ARBA00055064"/>
    </source>
</evidence>